<dbReference type="Proteomes" id="UP000182126">
    <property type="component" value="Chromosome I"/>
</dbReference>
<dbReference type="InterPro" id="IPR001099">
    <property type="entry name" value="Chalcone/stilbene_synt_N"/>
</dbReference>
<feature type="domain" description="Chalcone/stilbene synthase N-terminal" evidence="4">
    <location>
        <begin position="9"/>
        <end position="219"/>
    </location>
</feature>
<dbReference type="GeneID" id="36300403"/>
<name>A0A1H1NK82_9MICO</name>
<protein>
    <submittedName>
        <fullName evidence="6">Predicted naringenin-chalcone synthase</fullName>
    </submittedName>
</protein>
<dbReference type="Pfam" id="PF02797">
    <property type="entry name" value="Chal_sti_synt_C"/>
    <property type="match status" value="1"/>
</dbReference>
<dbReference type="Gene3D" id="3.40.47.10">
    <property type="match status" value="2"/>
</dbReference>
<comment type="similarity">
    <text evidence="1">Belongs to the thiolase-like superfamily. Chalcone/stilbene synthases family.</text>
</comment>
<accession>A0A1H1NK82</accession>
<dbReference type="EMBL" id="LT629770">
    <property type="protein sequence ID" value="SDR99283.1"/>
    <property type="molecule type" value="Genomic_DNA"/>
</dbReference>
<evidence type="ECO:0000313" key="7">
    <source>
        <dbReference type="Proteomes" id="UP000182126"/>
    </source>
</evidence>
<evidence type="ECO:0000256" key="1">
    <source>
        <dbReference type="ARBA" id="ARBA00005531"/>
    </source>
</evidence>
<dbReference type="InterPro" id="IPR012328">
    <property type="entry name" value="Chalcone/stilbene_synt_C"/>
</dbReference>
<dbReference type="RefSeq" id="WP_231919635.1">
    <property type="nucleotide sequence ID" value="NZ_CBDRLI010000002.1"/>
</dbReference>
<dbReference type="CDD" id="cd00831">
    <property type="entry name" value="CHS_like"/>
    <property type="match status" value="1"/>
</dbReference>
<proteinExistence type="inferred from homology"/>
<feature type="domain" description="Chalcone/stilbene synthase C-terminal" evidence="5">
    <location>
        <begin position="237"/>
        <end position="381"/>
    </location>
</feature>
<reference evidence="6 7" key="1">
    <citation type="submission" date="2016-10" db="EMBL/GenBank/DDBJ databases">
        <authorList>
            <person name="de Groot N.N."/>
        </authorList>
    </citation>
    <scope>NUCLEOTIDE SEQUENCE [LARGE SCALE GENOMIC DNA]</scope>
    <source>
        <strain evidence="6 7">DSM 15019</strain>
    </source>
</reference>
<evidence type="ECO:0000313" key="6">
    <source>
        <dbReference type="EMBL" id="SDR99283.1"/>
    </source>
</evidence>
<gene>
    <name evidence="6" type="ORF">SAMN04489809_0834</name>
</gene>
<dbReference type="eggNOG" id="COG3424">
    <property type="taxonomic scope" value="Bacteria"/>
</dbReference>
<sequence length="385" mass="40958">MSRPPVLRSLQTIVPETVLVQEQVRDVFAAQPGLGRLAQRIVATSFNVSGIDTRHTVIAELAEDAAPDEPLFYDRGSGRLLAPGTKARNDVYTREASRLFVEAARRALEADPDLDPADVTHVITVSCTGFHAPGPEYEIVRGLGLSDAVQRYHLGFMGCYASMPALRAAAQFCAADENAVVLVVSVELCTLHLRSSEDPDTIVASSLFADGAAAGIVTARDLPTAVPALRLDGFHTAIVPEGVDDMAWTIGDSGFEMILSTAVPQIIGESIIGALAPLYGREEGLAEAFAAGRVGDRVRHWAIHPGGRSILDRVQERMALSDGQLRPARETLREFGNMSSATVLFVLKRILEQEGAEAGDRVAAMAFGPGLTAESALLTVVAPAP</sequence>
<evidence type="ECO:0000256" key="3">
    <source>
        <dbReference type="PIRSR" id="PIRSR000451-1"/>
    </source>
</evidence>
<dbReference type="PANTHER" id="PTHR11877:SF46">
    <property type="entry name" value="TYPE III POLYKETIDE SYNTHASE A"/>
    <property type="match status" value="1"/>
</dbReference>
<organism evidence="6 7">
    <name type="scientific">Microbacterium paraoxydans</name>
    <dbReference type="NCBI Taxonomy" id="199592"/>
    <lineage>
        <taxon>Bacteria</taxon>
        <taxon>Bacillati</taxon>
        <taxon>Actinomycetota</taxon>
        <taxon>Actinomycetes</taxon>
        <taxon>Micrococcales</taxon>
        <taxon>Microbacteriaceae</taxon>
        <taxon>Microbacterium</taxon>
    </lineage>
</organism>
<evidence type="ECO:0000256" key="2">
    <source>
        <dbReference type="ARBA" id="ARBA00022679"/>
    </source>
</evidence>
<dbReference type="PANTHER" id="PTHR11877">
    <property type="entry name" value="HYDROXYMETHYLGLUTARYL-COA SYNTHASE"/>
    <property type="match status" value="1"/>
</dbReference>
<dbReference type="GO" id="GO:0030639">
    <property type="term" value="P:polyketide biosynthetic process"/>
    <property type="evidence" value="ECO:0007669"/>
    <property type="project" value="TreeGrafter"/>
</dbReference>
<evidence type="ECO:0000259" key="5">
    <source>
        <dbReference type="Pfam" id="PF02797"/>
    </source>
</evidence>
<dbReference type="Pfam" id="PF00195">
    <property type="entry name" value="Chal_sti_synt_N"/>
    <property type="match status" value="1"/>
</dbReference>
<dbReference type="PIRSF" id="PIRSF000451">
    <property type="entry name" value="PKS_III"/>
    <property type="match status" value="1"/>
</dbReference>
<dbReference type="InterPro" id="IPR016039">
    <property type="entry name" value="Thiolase-like"/>
</dbReference>
<evidence type="ECO:0000259" key="4">
    <source>
        <dbReference type="Pfam" id="PF00195"/>
    </source>
</evidence>
<feature type="active site" description="Acyl-thioester intermediate" evidence="3">
    <location>
        <position position="159"/>
    </location>
</feature>
<dbReference type="InterPro" id="IPR011141">
    <property type="entry name" value="Polyketide_synthase_type-III"/>
</dbReference>
<dbReference type="AlphaFoldDB" id="A0A1H1NK82"/>
<keyword evidence="2" id="KW-0808">Transferase</keyword>
<dbReference type="GO" id="GO:0016747">
    <property type="term" value="F:acyltransferase activity, transferring groups other than amino-acyl groups"/>
    <property type="evidence" value="ECO:0007669"/>
    <property type="project" value="InterPro"/>
</dbReference>
<dbReference type="SUPFAM" id="SSF53901">
    <property type="entry name" value="Thiolase-like"/>
    <property type="match status" value="1"/>
</dbReference>